<gene>
    <name evidence="2" type="ORF">D0Y65_009640</name>
</gene>
<reference evidence="2 3" key="1">
    <citation type="submission" date="2018-09" db="EMBL/GenBank/DDBJ databases">
        <title>A high-quality reference genome of wild soybean provides a powerful tool to mine soybean genomes.</title>
        <authorList>
            <person name="Xie M."/>
            <person name="Chung C.Y.L."/>
            <person name="Li M.-W."/>
            <person name="Wong F.-L."/>
            <person name="Chan T.-F."/>
            <person name="Lam H.-M."/>
        </authorList>
    </citation>
    <scope>NUCLEOTIDE SEQUENCE [LARGE SCALE GENOMIC DNA]</scope>
    <source>
        <strain evidence="3">cv. W05</strain>
        <tissue evidence="2">Hypocotyl of etiolated seedlings</tissue>
    </source>
</reference>
<evidence type="ECO:0000313" key="3">
    <source>
        <dbReference type="Proteomes" id="UP000289340"/>
    </source>
</evidence>
<dbReference type="AlphaFoldDB" id="A0A445L003"/>
<evidence type="ECO:0000256" key="1">
    <source>
        <dbReference type="SAM" id="MobiDB-lite"/>
    </source>
</evidence>
<accession>A0A445L003</accession>
<evidence type="ECO:0000313" key="2">
    <source>
        <dbReference type="EMBL" id="RZC16451.1"/>
    </source>
</evidence>
<dbReference type="PANTHER" id="PTHR43358:SF4">
    <property type="entry name" value="ALPHA_BETA HYDROLASE FOLD-1 DOMAIN-CONTAINING PROTEIN"/>
    <property type="match status" value="1"/>
</dbReference>
<comment type="caution">
    <text evidence="2">The sequence shown here is derived from an EMBL/GenBank/DDBJ whole genome shotgun (WGS) entry which is preliminary data.</text>
</comment>
<dbReference type="PANTHER" id="PTHR43358">
    <property type="entry name" value="ALPHA/BETA-HYDROLASE"/>
    <property type="match status" value="1"/>
</dbReference>
<name>A0A445L003_GLYSO</name>
<feature type="region of interest" description="Disordered" evidence="1">
    <location>
        <begin position="114"/>
        <end position="150"/>
    </location>
</feature>
<organism evidence="2 3">
    <name type="scientific">Glycine soja</name>
    <name type="common">Wild soybean</name>
    <dbReference type="NCBI Taxonomy" id="3848"/>
    <lineage>
        <taxon>Eukaryota</taxon>
        <taxon>Viridiplantae</taxon>
        <taxon>Streptophyta</taxon>
        <taxon>Embryophyta</taxon>
        <taxon>Tracheophyta</taxon>
        <taxon>Spermatophyta</taxon>
        <taxon>Magnoliopsida</taxon>
        <taxon>eudicotyledons</taxon>
        <taxon>Gunneridae</taxon>
        <taxon>Pentapetalae</taxon>
        <taxon>rosids</taxon>
        <taxon>fabids</taxon>
        <taxon>Fabales</taxon>
        <taxon>Fabaceae</taxon>
        <taxon>Papilionoideae</taxon>
        <taxon>50 kb inversion clade</taxon>
        <taxon>NPAAA clade</taxon>
        <taxon>indigoferoid/millettioid clade</taxon>
        <taxon>Phaseoleae</taxon>
        <taxon>Glycine</taxon>
        <taxon>Glycine subgen. Soja</taxon>
    </lineage>
</organism>
<proteinExistence type="predicted"/>
<sequence length="220" mass="25063">MNHCDDNGLNLKILLSYFLLELKSPKGDKNIIKFDGDHNSPRPQFYFDSINIFFHNVLQPPEDEVGESFFDPMNDYFGKDVWRSVHELGYSNESLSKNKEPSTSSTINAIEQVRSRRPMSRMEVPSDISSKDEHREHEEKCGNISPSSSSMISFELSNGDPFGSHVPATLEDDQYVEYQLDDLAGFPSTAEEEERMFMEAVMESLKDPGSTKSKCRTTNK</sequence>
<keyword evidence="3" id="KW-1185">Reference proteome</keyword>
<dbReference type="Proteomes" id="UP000289340">
    <property type="component" value="Chromosome 4"/>
</dbReference>
<dbReference type="EMBL" id="QZWG01000004">
    <property type="protein sequence ID" value="RZC16451.1"/>
    <property type="molecule type" value="Genomic_DNA"/>
</dbReference>
<feature type="compositionally biased region" description="Basic and acidic residues" evidence="1">
    <location>
        <begin position="129"/>
        <end position="141"/>
    </location>
</feature>
<dbReference type="InterPro" id="IPR052920">
    <property type="entry name" value="DNA-binding_regulatory"/>
</dbReference>
<protein>
    <submittedName>
        <fullName evidence="2">Uncharacterized protein</fullName>
    </submittedName>
</protein>